<proteinExistence type="predicted"/>
<dbReference type="InterPro" id="IPR036259">
    <property type="entry name" value="MFS_trans_sf"/>
</dbReference>
<dbReference type="AlphaFoldDB" id="A0A9D9E8R7"/>
<evidence type="ECO:0000256" key="5">
    <source>
        <dbReference type="ARBA" id="ARBA00023136"/>
    </source>
</evidence>
<feature type="transmembrane region" description="Helical" evidence="6">
    <location>
        <begin position="284"/>
        <end position="304"/>
    </location>
</feature>
<dbReference type="InterPro" id="IPR020846">
    <property type="entry name" value="MFS_dom"/>
</dbReference>
<organism evidence="8 9">
    <name type="scientific">Candidatus Gallilactobacillus intestinavium</name>
    <dbReference type="NCBI Taxonomy" id="2840838"/>
    <lineage>
        <taxon>Bacteria</taxon>
        <taxon>Bacillati</taxon>
        <taxon>Bacillota</taxon>
        <taxon>Bacilli</taxon>
        <taxon>Lactobacillales</taxon>
        <taxon>Lactobacillaceae</taxon>
        <taxon>Lactobacillaceae incertae sedis</taxon>
        <taxon>Candidatus Gallilactobacillus</taxon>
    </lineage>
</organism>
<evidence type="ECO:0000256" key="1">
    <source>
        <dbReference type="ARBA" id="ARBA00004651"/>
    </source>
</evidence>
<dbReference type="Proteomes" id="UP000823614">
    <property type="component" value="Unassembled WGS sequence"/>
</dbReference>
<keyword evidence="2" id="KW-0813">Transport</keyword>
<feature type="transmembrane region" description="Helical" evidence="6">
    <location>
        <begin position="340"/>
        <end position="361"/>
    </location>
</feature>
<feature type="transmembrane region" description="Helical" evidence="6">
    <location>
        <begin position="91"/>
        <end position="110"/>
    </location>
</feature>
<dbReference type="GO" id="GO:0005886">
    <property type="term" value="C:plasma membrane"/>
    <property type="evidence" value="ECO:0007669"/>
    <property type="project" value="UniProtKB-SubCell"/>
</dbReference>
<evidence type="ECO:0000313" key="8">
    <source>
        <dbReference type="EMBL" id="MBO8441054.1"/>
    </source>
</evidence>
<feature type="transmembrane region" description="Helical" evidence="6">
    <location>
        <begin position="420"/>
        <end position="441"/>
    </location>
</feature>
<dbReference type="EMBL" id="JADIMP010000021">
    <property type="protein sequence ID" value="MBO8441054.1"/>
    <property type="molecule type" value="Genomic_DNA"/>
</dbReference>
<feature type="transmembrane region" description="Helical" evidence="6">
    <location>
        <begin position="64"/>
        <end position="84"/>
    </location>
</feature>
<feature type="transmembrane region" description="Helical" evidence="6">
    <location>
        <begin position="151"/>
        <end position="171"/>
    </location>
</feature>
<keyword evidence="5 6" id="KW-0472">Membrane</keyword>
<feature type="transmembrane region" description="Helical" evidence="6">
    <location>
        <begin position="191"/>
        <end position="209"/>
    </location>
</feature>
<reference evidence="8" key="1">
    <citation type="submission" date="2020-10" db="EMBL/GenBank/DDBJ databases">
        <authorList>
            <person name="Gilroy R."/>
        </authorList>
    </citation>
    <scope>NUCLEOTIDE SEQUENCE</scope>
    <source>
        <strain evidence="8">C6-149</strain>
    </source>
</reference>
<dbReference type="PANTHER" id="PTHR11360">
    <property type="entry name" value="MONOCARBOXYLATE TRANSPORTER"/>
    <property type="match status" value="1"/>
</dbReference>
<evidence type="ECO:0000256" key="2">
    <source>
        <dbReference type="ARBA" id="ARBA00022448"/>
    </source>
</evidence>
<evidence type="ECO:0000313" key="9">
    <source>
        <dbReference type="Proteomes" id="UP000823614"/>
    </source>
</evidence>
<comment type="caution">
    <text evidence="8">The sequence shown here is derived from an EMBL/GenBank/DDBJ whole genome shotgun (WGS) entry which is preliminary data.</text>
</comment>
<gene>
    <name evidence="8" type="ORF">IAA89_01190</name>
</gene>
<keyword evidence="3 6" id="KW-0812">Transmembrane</keyword>
<dbReference type="GO" id="GO:0022857">
    <property type="term" value="F:transmembrane transporter activity"/>
    <property type="evidence" value="ECO:0007669"/>
    <property type="project" value="InterPro"/>
</dbReference>
<feature type="transmembrane region" description="Helical" evidence="6">
    <location>
        <begin position="242"/>
        <end position="264"/>
    </location>
</feature>
<dbReference type="Pfam" id="PF07690">
    <property type="entry name" value="MFS_1"/>
    <property type="match status" value="1"/>
</dbReference>
<feature type="transmembrane region" description="Helical" evidence="6">
    <location>
        <begin position="12"/>
        <end position="32"/>
    </location>
</feature>
<evidence type="ECO:0000256" key="4">
    <source>
        <dbReference type="ARBA" id="ARBA00022989"/>
    </source>
</evidence>
<feature type="transmembrane region" description="Helical" evidence="6">
    <location>
        <begin position="316"/>
        <end position="334"/>
    </location>
</feature>
<feature type="transmembrane region" description="Helical" evidence="6">
    <location>
        <begin position="116"/>
        <end position="139"/>
    </location>
</feature>
<reference evidence="8" key="2">
    <citation type="journal article" date="2021" name="PeerJ">
        <title>Extensive microbial diversity within the chicken gut microbiome revealed by metagenomics and culture.</title>
        <authorList>
            <person name="Gilroy R."/>
            <person name="Ravi A."/>
            <person name="Getino M."/>
            <person name="Pursley I."/>
            <person name="Horton D.L."/>
            <person name="Alikhan N.F."/>
            <person name="Baker D."/>
            <person name="Gharbi K."/>
            <person name="Hall N."/>
            <person name="Watson M."/>
            <person name="Adriaenssens E.M."/>
            <person name="Foster-Nyarko E."/>
            <person name="Jarju S."/>
            <person name="Secka A."/>
            <person name="Antonio M."/>
            <person name="Oren A."/>
            <person name="Chaudhuri R.R."/>
            <person name="La Ragione R."/>
            <person name="Hildebrand F."/>
            <person name="Pallen M.J."/>
        </authorList>
    </citation>
    <scope>NUCLEOTIDE SEQUENCE</scope>
    <source>
        <strain evidence="8">C6-149</strain>
    </source>
</reference>
<feature type="domain" description="Major facilitator superfamily (MFS) profile" evidence="7">
    <location>
        <begin position="8"/>
        <end position="446"/>
    </location>
</feature>
<protein>
    <submittedName>
        <fullName evidence="8">MFS transporter</fullName>
    </submittedName>
</protein>
<keyword evidence="4 6" id="KW-1133">Transmembrane helix</keyword>
<dbReference type="InterPro" id="IPR050327">
    <property type="entry name" value="Proton-linked_MCT"/>
</dbReference>
<name>A0A9D9E8R7_9LACO</name>
<evidence type="ECO:0000259" key="7">
    <source>
        <dbReference type="PROSITE" id="PS50850"/>
    </source>
</evidence>
<sequence length="450" mass="48652">MDTDSKQSNWLVILGTVLVQISAGSFYAWALFNNGFMMKTGGVLKVVDGIKKVVGGYPAASTSFTFTLGMLFLALGTLVGVPLAKKYGVKIVNIISSIIFGAAIFALMTIHKGSSIWELWIFGGLLLGAMNGVMYLTTLTNAIQWFPNKKGLISGICVAGYGLGSFIFKYIDKFVAGGNGAVNGNNINRVILWWGIIALVLALVGSFMLKDAPVNKEKDTDVKVTDDSNDFSPSEMMRTPQAYMMIFCLTTAVMFMALVGGAVIRLASAWTQPASNFASWINTGTATDFVAIVAIANTIGRFVMGWVSDHTGRKPVFFITFIIQLLAVISLLVIKPGHMNLALMYVVVIAMAFCFGGNITVFPTFVSDYFGLRDTSTNYSIIYQSFGLGAIIVGFLTASGNPLNPATVTLSSGVKLTQNFMLTNWVLLVMVIISLIFFVILKKPVKKTDK</sequence>
<feature type="transmembrane region" description="Helical" evidence="6">
    <location>
        <begin position="381"/>
        <end position="400"/>
    </location>
</feature>
<evidence type="ECO:0000256" key="6">
    <source>
        <dbReference type="SAM" id="Phobius"/>
    </source>
</evidence>
<dbReference type="InterPro" id="IPR011701">
    <property type="entry name" value="MFS"/>
</dbReference>
<evidence type="ECO:0000256" key="3">
    <source>
        <dbReference type="ARBA" id="ARBA00022692"/>
    </source>
</evidence>
<accession>A0A9D9E8R7</accession>
<comment type="subcellular location">
    <subcellularLocation>
        <location evidence="1">Cell membrane</location>
        <topology evidence="1">Multi-pass membrane protein</topology>
    </subcellularLocation>
</comment>
<dbReference type="PROSITE" id="PS50850">
    <property type="entry name" value="MFS"/>
    <property type="match status" value="1"/>
</dbReference>
<dbReference type="PANTHER" id="PTHR11360:SF317">
    <property type="entry name" value="MAJOR FACILITATOR SUPERFAMILY (MFS) PROFILE DOMAIN-CONTAINING PROTEIN-RELATED"/>
    <property type="match status" value="1"/>
</dbReference>
<dbReference type="SUPFAM" id="SSF103473">
    <property type="entry name" value="MFS general substrate transporter"/>
    <property type="match status" value="1"/>
</dbReference>
<dbReference type="Gene3D" id="1.20.1250.20">
    <property type="entry name" value="MFS general substrate transporter like domains"/>
    <property type="match status" value="2"/>
</dbReference>